<gene>
    <name evidence="2" type="ORF">SAMN04488502_1264</name>
</gene>
<keyword evidence="3" id="KW-1185">Reference proteome</keyword>
<dbReference type="STRING" id="146817.SAMN04488502_1264"/>
<protein>
    <recommendedName>
        <fullName evidence="1">DUF6385 domain-containing protein</fullName>
    </recommendedName>
</protein>
<reference evidence="2 3" key="1">
    <citation type="submission" date="2016-10" db="EMBL/GenBank/DDBJ databases">
        <authorList>
            <person name="de Groot N.N."/>
        </authorList>
    </citation>
    <scope>NUCLEOTIDE SEQUENCE [LARGE SCALE GENOMIC DNA]</scope>
    <source>
        <strain evidence="2 3">DSM 1736</strain>
    </source>
</reference>
<accession>A0A1H0AXD1</accession>
<sequence>DGTSNQLIKTNASGQTDIRPLTIADQVTVSATDLDVRDLNSATDSITAVVSVLHAESDPIAVTTTDALAGISQDIATWRTFSFFVENTSATAVSATIKMQISPDNNKWVDDGAEYTLAQNEITVLVTSRYLRYARVAYQSTVAGTPANLNITFQAQG</sequence>
<proteinExistence type="predicted"/>
<feature type="domain" description="DUF6385" evidence="1">
    <location>
        <begin position="74"/>
        <end position="156"/>
    </location>
</feature>
<dbReference type="Pfam" id="PF19912">
    <property type="entry name" value="DUF6385"/>
    <property type="match status" value="1"/>
</dbReference>
<evidence type="ECO:0000313" key="3">
    <source>
        <dbReference type="Proteomes" id="UP000214880"/>
    </source>
</evidence>
<evidence type="ECO:0000313" key="2">
    <source>
        <dbReference type="EMBL" id="SDN38130.1"/>
    </source>
</evidence>
<dbReference type="RefSeq" id="WP_245698238.1">
    <property type="nucleotide sequence ID" value="NZ_FNHB01000026.1"/>
</dbReference>
<dbReference type="InterPro" id="IPR045965">
    <property type="entry name" value="DUF6385"/>
</dbReference>
<feature type="non-terminal residue" evidence="2">
    <location>
        <position position="1"/>
    </location>
</feature>
<organism evidence="2 3">
    <name type="scientific">Dendrosporobacter quercicolus</name>
    <dbReference type="NCBI Taxonomy" id="146817"/>
    <lineage>
        <taxon>Bacteria</taxon>
        <taxon>Bacillati</taxon>
        <taxon>Bacillota</taxon>
        <taxon>Negativicutes</taxon>
        <taxon>Selenomonadales</taxon>
        <taxon>Sporomusaceae</taxon>
        <taxon>Dendrosporobacter</taxon>
    </lineage>
</organism>
<dbReference type="Proteomes" id="UP000214880">
    <property type="component" value="Unassembled WGS sequence"/>
</dbReference>
<name>A0A1H0AXD1_9FIRM</name>
<dbReference type="EMBL" id="FNHB01000026">
    <property type="protein sequence ID" value="SDN38130.1"/>
    <property type="molecule type" value="Genomic_DNA"/>
</dbReference>
<dbReference type="AlphaFoldDB" id="A0A1H0AXD1"/>
<evidence type="ECO:0000259" key="1">
    <source>
        <dbReference type="Pfam" id="PF19912"/>
    </source>
</evidence>